<dbReference type="SMART" id="SM01271">
    <property type="entry name" value="LSM14"/>
    <property type="match status" value="1"/>
</dbReference>
<dbReference type="InterPro" id="IPR025609">
    <property type="entry name" value="Lsm14-like_N"/>
</dbReference>
<feature type="compositionally biased region" description="Polar residues" evidence="4">
    <location>
        <begin position="219"/>
        <end position="236"/>
    </location>
</feature>
<feature type="domain" description="DFDF" evidence="5">
    <location>
        <begin position="285"/>
        <end position="321"/>
    </location>
</feature>
<evidence type="ECO:0000313" key="10">
    <source>
        <dbReference type="Proteomes" id="UP001152798"/>
    </source>
</evidence>
<dbReference type="EMBL" id="OV725080">
    <property type="protein sequence ID" value="CAH1399486.1"/>
    <property type="molecule type" value="Genomic_DNA"/>
</dbReference>
<gene>
    <name evidence="9" type="ORF">NEZAVI_LOCUS8923</name>
</gene>
<feature type="compositionally biased region" description="Polar residues" evidence="4">
    <location>
        <begin position="442"/>
        <end position="458"/>
    </location>
</feature>
<evidence type="ECO:0000256" key="2">
    <source>
        <dbReference type="PROSITE-ProRule" id="PRU00846"/>
    </source>
</evidence>
<dbReference type="PROSITE" id="PS51513">
    <property type="entry name" value="FFD"/>
    <property type="match status" value="1"/>
</dbReference>
<feature type="region of interest" description="Disordered" evidence="4">
    <location>
        <begin position="317"/>
        <end position="342"/>
    </location>
</feature>
<dbReference type="OrthoDB" id="21539at2759"/>
<evidence type="ECO:0000256" key="4">
    <source>
        <dbReference type="SAM" id="MobiDB-lite"/>
    </source>
</evidence>
<dbReference type="GO" id="GO:0003729">
    <property type="term" value="F:mRNA binding"/>
    <property type="evidence" value="ECO:0007669"/>
    <property type="project" value="TreeGrafter"/>
</dbReference>
<evidence type="ECO:0000259" key="5">
    <source>
        <dbReference type="PROSITE" id="PS51512"/>
    </source>
</evidence>
<dbReference type="Pfam" id="PF09532">
    <property type="entry name" value="FDF"/>
    <property type="match status" value="1"/>
</dbReference>
<dbReference type="InterPro" id="IPR025761">
    <property type="entry name" value="FFD_box"/>
</dbReference>
<evidence type="ECO:0000313" key="9">
    <source>
        <dbReference type="EMBL" id="CAH1399486.1"/>
    </source>
</evidence>
<evidence type="ECO:0000259" key="8">
    <source>
        <dbReference type="PROSITE" id="PS52002"/>
    </source>
</evidence>
<feature type="region of interest" description="Disordered" evidence="4">
    <location>
        <begin position="425"/>
        <end position="458"/>
    </location>
</feature>
<evidence type="ECO:0008006" key="11">
    <source>
        <dbReference type="Google" id="ProtNLM"/>
    </source>
</evidence>
<dbReference type="SUPFAM" id="SSF50182">
    <property type="entry name" value="Sm-like ribonucleoproteins"/>
    <property type="match status" value="1"/>
</dbReference>
<dbReference type="InterPro" id="IPR025768">
    <property type="entry name" value="TFG_box"/>
</dbReference>
<name>A0A9P0HCZ5_NEZVI</name>
<dbReference type="PROSITE" id="PS51512">
    <property type="entry name" value="DFDF"/>
    <property type="match status" value="1"/>
</dbReference>
<evidence type="ECO:0000259" key="7">
    <source>
        <dbReference type="PROSITE" id="PS51536"/>
    </source>
</evidence>
<feature type="compositionally biased region" description="Polar residues" evidence="4">
    <location>
        <begin position="181"/>
        <end position="190"/>
    </location>
</feature>
<dbReference type="InterPro" id="IPR019050">
    <property type="entry name" value="FDF_dom"/>
</dbReference>
<dbReference type="GO" id="GO:0033962">
    <property type="term" value="P:P-body assembly"/>
    <property type="evidence" value="ECO:0007669"/>
    <property type="project" value="TreeGrafter"/>
</dbReference>
<evidence type="ECO:0000259" key="6">
    <source>
        <dbReference type="PROSITE" id="PS51513"/>
    </source>
</evidence>
<dbReference type="CDD" id="cd01736">
    <property type="entry name" value="LSm14_N"/>
    <property type="match status" value="1"/>
</dbReference>
<dbReference type="PROSITE" id="PS51536">
    <property type="entry name" value="TFG"/>
    <property type="match status" value="1"/>
</dbReference>
<dbReference type="PROSITE" id="PS52002">
    <property type="entry name" value="SM"/>
    <property type="match status" value="1"/>
</dbReference>
<feature type="compositionally biased region" description="Basic and acidic residues" evidence="4">
    <location>
        <begin position="206"/>
        <end position="215"/>
    </location>
</feature>
<feature type="short sequence motif" description="FFD box" evidence="2">
    <location>
        <begin position="355"/>
        <end position="371"/>
    </location>
</feature>
<dbReference type="InterPro" id="IPR010920">
    <property type="entry name" value="LSM_dom_sf"/>
</dbReference>
<dbReference type="Proteomes" id="UP001152798">
    <property type="component" value="Chromosome 4"/>
</dbReference>
<feature type="compositionally biased region" description="Low complexity" evidence="4">
    <location>
        <begin position="246"/>
        <end position="268"/>
    </location>
</feature>
<evidence type="ECO:0000256" key="3">
    <source>
        <dbReference type="PROSITE-ProRule" id="PRU00869"/>
    </source>
</evidence>
<feature type="region of interest" description="Disordered" evidence="4">
    <location>
        <begin position="101"/>
        <end position="294"/>
    </location>
</feature>
<sequence>MSSNDMPELGSKISLISKADIRYEGKLYTVDPQDCTIALANVRSFGTEDRKTSHPVPAQNQVYDYILFRATDIKDISVVPPTQLLCDPAIVQLSSSIGNRYGGSQPGGQDYPPMLSGLYGPSGGGQSGGFNPMQSGLHPLASRQQPQSEFTSRTLSNSESVVELLIGSRSSTPGLRKPSPTVDQGTQANARQKDNRNPQMMGGRMNQDHRGDNKGRPGQPSQQRTRTYQQVSAPESQQGGSGGRGWQNQQQNMNRQQHPQQQRNNRLRLGGGRQFARAPGPRPKSQPTQPLKFESDYDFDKANSEFEELKSEISKLKLNDNGEAPAPLMNGDSDKKDDSGTETAIVTDTEGDEQYFYNKSKSFFDNISCEAIERSKGRSQRTDWRKERMLNSETFGVATARRGNYRGGRGGGGFFFGGGGRGGGGYYQRGYRGQQGQRYRSSKSPAQRQPQQTQVAST</sequence>
<dbReference type="PANTHER" id="PTHR13586:SF0">
    <property type="entry name" value="TRAILER HITCH, ISOFORM H"/>
    <property type="match status" value="1"/>
</dbReference>
<dbReference type="SMART" id="SM01199">
    <property type="entry name" value="FDF"/>
    <property type="match status" value="1"/>
</dbReference>
<dbReference type="PANTHER" id="PTHR13586">
    <property type="entry name" value="SCD6 PROTEIN-RELATED"/>
    <property type="match status" value="1"/>
</dbReference>
<comment type="similarity">
    <text evidence="1">Belongs to the LSM14 family.</text>
</comment>
<dbReference type="GO" id="GO:0000932">
    <property type="term" value="C:P-body"/>
    <property type="evidence" value="ECO:0007669"/>
    <property type="project" value="TreeGrafter"/>
</dbReference>
<dbReference type="InterPro" id="IPR047575">
    <property type="entry name" value="Sm"/>
</dbReference>
<dbReference type="Pfam" id="PF12701">
    <property type="entry name" value="LSM14"/>
    <property type="match status" value="1"/>
</dbReference>
<proteinExistence type="inferred from homology"/>
<dbReference type="AlphaFoldDB" id="A0A9P0HCZ5"/>
<keyword evidence="10" id="KW-1185">Reference proteome</keyword>
<feature type="domain" description="TFG box profile" evidence="7">
    <location>
        <begin position="379"/>
        <end position="399"/>
    </location>
</feature>
<dbReference type="Gene3D" id="2.30.30.100">
    <property type="match status" value="1"/>
</dbReference>
<dbReference type="InterPro" id="IPR025762">
    <property type="entry name" value="DFDF"/>
</dbReference>
<reference evidence="9" key="1">
    <citation type="submission" date="2022-01" db="EMBL/GenBank/DDBJ databases">
        <authorList>
            <person name="King R."/>
        </authorList>
    </citation>
    <scope>NUCLEOTIDE SEQUENCE</scope>
</reference>
<organism evidence="9 10">
    <name type="scientific">Nezara viridula</name>
    <name type="common">Southern green stink bug</name>
    <name type="synonym">Cimex viridulus</name>
    <dbReference type="NCBI Taxonomy" id="85310"/>
    <lineage>
        <taxon>Eukaryota</taxon>
        <taxon>Metazoa</taxon>
        <taxon>Ecdysozoa</taxon>
        <taxon>Arthropoda</taxon>
        <taxon>Hexapoda</taxon>
        <taxon>Insecta</taxon>
        <taxon>Pterygota</taxon>
        <taxon>Neoptera</taxon>
        <taxon>Paraneoptera</taxon>
        <taxon>Hemiptera</taxon>
        <taxon>Heteroptera</taxon>
        <taxon>Panheteroptera</taxon>
        <taxon>Pentatomomorpha</taxon>
        <taxon>Pentatomoidea</taxon>
        <taxon>Pentatomidae</taxon>
        <taxon>Pentatominae</taxon>
        <taxon>Nezara</taxon>
    </lineage>
</organism>
<feature type="domain" description="Sm" evidence="8">
    <location>
        <begin position="1"/>
        <end position="82"/>
    </location>
</feature>
<feature type="compositionally biased region" description="Polar residues" evidence="4">
    <location>
        <begin position="142"/>
        <end position="160"/>
    </location>
</feature>
<feature type="compositionally biased region" description="Low complexity" evidence="4">
    <location>
        <begin position="428"/>
        <end position="439"/>
    </location>
</feature>
<feature type="short sequence motif" description="TFG box" evidence="3">
    <location>
        <begin position="379"/>
        <end position="399"/>
    </location>
</feature>
<evidence type="ECO:0000256" key="1">
    <source>
        <dbReference type="ARBA" id="ARBA00010415"/>
    </source>
</evidence>
<dbReference type="GO" id="GO:0034063">
    <property type="term" value="P:stress granule assembly"/>
    <property type="evidence" value="ECO:0007669"/>
    <property type="project" value="TreeGrafter"/>
</dbReference>
<feature type="domain" description="FFD box profile" evidence="6">
    <location>
        <begin position="355"/>
        <end position="371"/>
    </location>
</feature>
<protein>
    <recommendedName>
        <fullName evidence="11">Protein LSM14 homolog B</fullName>
    </recommendedName>
</protein>
<accession>A0A9P0HCZ5</accession>